<protein>
    <submittedName>
        <fullName evidence="1">Hydrogenase-2 large chain</fullName>
        <ecNumber evidence="1">1.12.99.6</ecNumber>
    </submittedName>
</protein>
<dbReference type="EC" id="1.12.99.6" evidence="1"/>
<dbReference type="PANTHER" id="PTHR42958">
    <property type="entry name" value="HYDROGENASE-2 LARGE CHAIN"/>
    <property type="match status" value="1"/>
</dbReference>
<dbReference type="GO" id="GO:0033748">
    <property type="term" value="F:hydrogenase (acceptor) activity"/>
    <property type="evidence" value="ECO:0007669"/>
    <property type="project" value="UniProtKB-EC"/>
</dbReference>
<evidence type="ECO:0000313" key="1">
    <source>
        <dbReference type="EMBL" id="OIQ87809.1"/>
    </source>
</evidence>
<organism evidence="1">
    <name type="scientific">mine drainage metagenome</name>
    <dbReference type="NCBI Taxonomy" id="410659"/>
    <lineage>
        <taxon>unclassified sequences</taxon>
        <taxon>metagenomes</taxon>
        <taxon>ecological metagenomes</taxon>
    </lineage>
</organism>
<reference evidence="1" key="1">
    <citation type="submission" date="2016-10" db="EMBL/GenBank/DDBJ databases">
        <title>Sequence of Gallionella enrichment culture.</title>
        <authorList>
            <person name="Poehlein A."/>
            <person name="Muehling M."/>
            <person name="Daniel R."/>
        </authorList>
    </citation>
    <scope>NUCLEOTIDE SEQUENCE</scope>
</reference>
<dbReference type="GO" id="GO:0016151">
    <property type="term" value="F:nickel cation binding"/>
    <property type="evidence" value="ECO:0007669"/>
    <property type="project" value="InterPro"/>
</dbReference>
<name>A0A1J5QVV6_9ZZZZ</name>
<dbReference type="Gene3D" id="1.10.645.10">
    <property type="entry name" value="Cytochrome-c3 Hydrogenase, chain B"/>
    <property type="match status" value="1"/>
</dbReference>
<accession>A0A1J5QVV6</accession>
<dbReference type="PANTHER" id="PTHR42958:SF4">
    <property type="entry name" value="HYDROGENASE EXPRESSION_FORMATION PROTEIN HUPK"/>
    <property type="match status" value="1"/>
</dbReference>
<dbReference type="EMBL" id="MLJW01000403">
    <property type="protein sequence ID" value="OIQ87809.1"/>
    <property type="molecule type" value="Genomic_DNA"/>
</dbReference>
<proteinExistence type="predicted"/>
<dbReference type="InterPro" id="IPR001501">
    <property type="entry name" value="Ni-dep_hyd_lsu"/>
</dbReference>
<gene>
    <name evidence="1" type="primary">hybC_5</name>
    <name evidence="1" type="ORF">GALL_303410</name>
</gene>
<dbReference type="AlphaFoldDB" id="A0A1J5QVV6"/>
<keyword evidence="1" id="KW-0560">Oxidoreductase</keyword>
<comment type="caution">
    <text evidence="1">The sequence shown here is derived from an EMBL/GenBank/DDBJ whole genome shotgun (WGS) entry which is preliminary data.</text>
</comment>
<dbReference type="InterPro" id="IPR050867">
    <property type="entry name" value="NiFe/NiFeSe_hydrgnase_LSU"/>
</dbReference>
<dbReference type="SUPFAM" id="SSF56762">
    <property type="entry name" value="HydB/Nqo4-like"/>
    <property type="match status" value="1"/>
</dbReference>
<sequence>MGLAREVLGACAEVVGGRAQCARDAVGATRRLLDAVDLERRALDALPQRDPFAAGKCSALGPQFDLQVVEALRAGGREFAVRPALPGLCLETGAYARRGSSPEHRGAALAARVRARIDDLRDALCRLDEADAVDDGALWACGGSGDADGWGAVESPRGRLYHWARIDAAGCIAAHAVVAPTEWNFHPDGPLVRALRGAAVSDADEARHAVGWMAALMDPCVAFSVEVEAEDA</sequence>
<dbReference type="Pfam" id="PF00374">
    <property type="entry name" value="NiFeSe_Hases"/>
    <property type="match status" value="1"/>
</dbReference>
<dbReference type="InterPro" id="IPR029014">
    <property type="entry name" value="NiFe-Hase_large"/>
</dbReference>